<feature type="DNA-binding region" description="Homeobox" evidence="5">
    <location>
        <begin position="131"/>
        <end position="193"/>
    </location>
</feature>
<dbReference type="AlphaFoldDB" id="A0A9W9G5W9"/>
<dbReference type="GeneID" id="81352115"/>
<dbReference type="GO" id="GO:0005634">
    <property type="term" value="C:nucleus"/>
    <property type="evidence" value="ECO:0007669"/>
    <property type="project" value="UniProtKB-SubCell"/>
</dbReference>
<dbReference type="InterPro" id="IPR050224">
    <property type="entry name" value="TALE_homeobox"/>
</dbReference>
<evidence type="ECO:0000259" key="7">
    <source>
        <dbReference type="PROSITE" id="PS50071"/>
    </source>
</evidence>
<evidence type="ECO:0000256" key="5">
    <source>
        <dbReference type="PROSITE-ProRule" id="PRU00108"/>
    </source>
</evidence>
<feature type="compositionally biased region" description="Basic residues" evidence="6">
    <location>
        <begin position="302"/>
        <end position="312"/>
    </location>
</feature>
<feature type="region of interest" description="Disordered" evidence="6">
    <location>
        <begin position="283"/>
        <end position="319"/>
    </location>
</feature>
<dbReference type="InterPro" id="IPR036236">
    <property type="entry name" value="Znf_C2H2_sf"/>
</dbReference>
<dbReference type="PROSITE" id="PS50157">
    <property type="entry name" value="ZINC_FINGER_C2H2_2"/>
    <property type="match status" value="1"/>
</dbReference>
<evidence type="ECO:0000313" key="10">
    <source>
        <dbReference type="Proteomes" id="UP001149074"/>
    </source>
</evidence>
<sequence>MAGEEFPNYEFLPTPFPVVEGSLLTAAFNDFTNQEAGNFDWDTDFIATDSYHEPETAAGFSDNLNDWCLDSAVASCPIEGHTQHDEILSRHSQNSQLIDVSHSLVSTWGCGDSEEAPLSETGIPMKKAAGGGAKRRRIPAHAANTLRSWLYQHQSHPYPTEQERVDLEQQTGLNKRQILTWFTNARRRKLPRNFHPPEGDSTNLTSLSPLERWQYSPPETEPAATSDILRALQRAPEPAEYEAIQRGVTTDPESSNGSSTSFTFGAPSISSCEYSHSSGSDASFQAQPCSSLRPPTPIPSMRSRRHRRKTQKSKLADQRALSQKRTYQCTFCAETFRSKYDWQRHEKALHLSVDHWSCAPEGGIIQIQGTRICVFCLAENVDDDHLKVHNYLFCREKDPQARQFSRKDHLRQHLRLVHGVSCHPSMDRWRYTMSAIKSRCGFCEAEFVTWEERGDHLAEHFKGGADMNQWKGGWGFEPEIESLVENAIPPFLLGLERRTMDPWKISNMEALGEGEWSLNNDVPNAFNRYTNLRQAMVDYLQEQVTTGEFPPDEVIQDHARLIAYGDTDPWNQTWADDPRWLTTLKDAVCQSQGLANAS</sequence>
<keyword evidence="3 5" id="KW-0539">Nucleus</keyword>
<organism evidence="9 10">
    <name type="scientific">Penicillium argentinense</name>
    <dbReference type="NCBI Taxonomy" id="1131581"/>
    <lineage>
        <taxon>Eukaryota</taxon>
        <taxon>Fungi</taxon>
        <taxon>Dikarya</taxon>
        <taxon>Ascomycota</taxon>
        <taxon>Pezizomycotina</taxon>
        <taxon>Eurotiomycetes</taxon>
        <taxon>Eurotiomycetidae</taxon>
        <taxon>Eurotiales</taxon>
        <taxon>Aspergillaceae</taxon>
        <taxon>Penicillium</taxon>
    </lineage>
</organism>
<comment type="caution">
    <text evidence="9">The sequence shown here is derived from an EMBL/GenBank/DDBJ whole genome shotgun (WGS) entry which is preliminary data.</text>
</comment>
<keyword evidence="2 5" id="KW-0371">Homeobox</keyword>
<dbReference type="Pfam" id="PF05920">
    <property type="entry name" value="Homeobox_KN"/>
    <property type="match status" value="1"/>
</dbReference>
<dbReference type="Gene3D" id="3.30.160.60">
    <property type="entry name" value="Classic Zinc Finger"/>
    <property type="match status" value="1"/>
</dbReference>
<evidence type="ECO:0000259" key="8">
    <source>
        <dbReference type="PROSITE" id="PS50157"/>
    </source>
</evidence>
<evidence type="ECO:0000256" key="6">
    <source>
        <dbReference type="SAM" id="MobiDB-lite"/>
    </source>
</evidence>
<feature type="domain" description="Homeobox" evidence="7">
    <location>
        <begin position="129"/>
        <end position="192"/>
    </location>
</feature>
<dbReference type="Gene3D" id="1.10.10.60">
    <property type="entry name" value="Homeodomain-like"/>
    <property type="match status" value="1"/>
</dbReference>
<evidence type="ECO:0000256" key="2">
    <source>
        <dbReference type="ARBA" id="ARBA00023155"/>
    </source>
</evidence>
<dbReference type="InterPro" id="IPR013087">
    <property type="entry name" value="Znf_C2H2_type"/>
</dbReference>
<dbReference type="CDD" id="cd00086">
    <property type="entry name" value="homeodomain"/>
    <property type="match status" value="1"/>
</dbReference>
<evidence type="ECO:0000256" key="4">
    <source>
        <dbReference type="PROSITE-ProRule" id="PRU00042"/>
    </source>
</evidence>
<feature type="region of interest" description="Disordered" evidence="6">
    <location>
        <begin position="190"/>
        <end position="224"/>
    </location>
</feature>
<evidence type="ECO:0000313" key="9">
    <source>
        <dbReference type="EMBL" id="KAJ5112587.1"/>
    </source>
</evidence>
<dbReference type="PROSITE" id="PS50071">
    <property type="entry name" value="HOMEOBOX_2"/>
    <property type="match status" value="1"/>
</dbReference>
<protein>
    <submittedName>
        <fullName evidence="9">Uncharacterized protein</fullName>
    </submittedName>
</protein>
<evidence type="ECO:0000256" key="1">
    <source>
        <dbReference type="ARBA" id="ARBA00023125"/>
    </source>
</evidence>
<name>A0A9W9G5W9_9EURO</name>
<dbReference type="InterPro" id="IPR008422">
    <property type="entry name" value="KN_HD"/>
</dbReference>
<dbReference type="Pfam" id="PF13894">
    <property type="entry name" value="zf-C2H2_4"/>
    <property type="match status" value="1"/>
</dbReference>
<reference evidence="9" key="2">
    <citation type="journal article" date="2023" name="IMA Fungus">
        <title>Comparative genomic study of the Penicillium genus elucidates a diverse pangenome and 15 lateral gene transfer events.</title>
        <authorList>
            <person name="Petersen C."/>
            <person name="Sorensen T."/>
            <person name="Nielsen M.R."/>
            <person name="Sondergaard T.E."/>
            <person name="Sorensen J.L."/>
            <person name="Fitzpatrick D.A."/>
            <person name="Frisvad J.C."/>
            <person name="Nielsen K.L."/>
        </authorList>
    </citation>
    <scope>NUCLEOTIDE SEQUENCE</scope>
    <source>
        <strain evidence="9">IBT 30761</strain>
    </source>
</reference>
<proteinExistence type="predicted"/>
<dbReference type="SMART" id="SM00389">
    <property type="entry name" value="HOX"/>
    <property type="match status" value="1"/>
</dbReference>
<dbReference type="OrthoDB" id="5399138at2759"/>
<dbReference type="PANTHER" id="PTHR11850">
    <property type="entry name" value="HOMEOBOX PROTEIN TRANSCRIPTION FACTORS"/>
    <property type="match status" value="1"/>
</dbReference>
<keyword evidence="10" id="KW-1185">Reference proteome</keyword>
<keyword evidence="4" id="KW-0863">Zinc-finger</keyword>
<dbReference type="GO" id="GO:0006355">
    <property type="term" value="P:regulation of DNA-templated transcription"/>
    <property type="evidence" value="ECO:0007669"/>
    <property type="project" value="InterPro"/>
</dbReference>
<comment type="subcellular location">
    <subcellularLocation>
        <location evidence="5">Nucleus</location>
    </subcellularLocation>
</comment>
<accession>A0A9W9G5W9</accession>
<keyword evidence="4" id="KW-0862">Zinc</keyword>
<dbReference type="InterPro" id="IPR001356">
    <property type="entry name" value="HD"/>
</dbReference>
<gene>
    <name evidence="9" type="ORF">N7532_000632</name>
</gene>
<dbReference type="PROSITE" id="PS00028">
    <property type="entry name" value="ZINC_FINGER_C2H2_1"/>
    <property type="match status" value="1"/>
</dbReference>
<dbReference type="SUPFAM" id="SSF46689">
    <property type="entry name" value="Homeodomain-like"/>
    <property type="match status" value="1"/>
</dbReference>
<dbReference type="SMART" id="SM00355">
    <property type="entry name" value="ZnF_C2H2"/>
    <property type="match status" value="3"/>
</dbReference>
<dbReference type="GO" id="GO:0003677">
    <property type="term" value="F:DNA binding"/>
    <property type="evidence" value="ECO:0007669"/>
    <property type="project" value="UniProtKB-UniRule"/>
</dbReference>
<feature type="region of interest" description="Disordered" evidence="6">
    <location>
        <begin position="116"/>
        <end position="137"/>
    </location>
</feature>
<dbReference type="Proteomes" id="UP001149074">
    <property type="component" value="Unassembled WGS sequence"/>
</dbReference>
<dbReference type="EMBL" id="JAPQKI010000001">
    <property type="protein sequence ID" value="KAJ5112587.1"/>
    <property type="molecule type" value="Genomic_DNA"/>
</dbReference>
<dbReference type="GO" id="GO:0008270">
    <property type="term" value="F:zinc ion binding"/>
    <property type="evidence" value="ECO:0007669"/>
    <property type="project" value="UniProtKB-KW"/>
</dbReference>
<dbReference type="InterPro" id="IPR009057">
    <property type="entry name" value="Homeodomain-like_sf"/>
</dbReference>
<keyword evidence="4" id="KW-0479">Metal-binding</keyword>
<dbReference type="RefSeq" id="XP_056480360.1">
    <property type="nucleotide sequence ID" value="XM_056613136.1"/>
</dbReference>
<evidence type="ECO:0000256" key="3">
    <source>
        <dbReference type="ARBA" id="ARBA00023242"/>
    </source>
</evidence>
<feature type="domain" description="C2H2-type" evidence="8">
    <location>
        <begin position="327"/>
        <end position="350"/>
    </location>
</feature>
<dbReference type="SUPFAM" id="SSF57667">
    <property type="entry name" value="beta-beta-alpha zinc fingers"/>
    <property type="match status" value="1"/>
</dbReference>
<reference evidence="9" key="1">
    <citation type="submission" date="2022-11" db="EMBL/GenBank/DDBJ databases">
        <authorList>
            <person name="Petersen C."/>
        </authorList>
    </citation>
    <scope>NUCLEOTIDE SEQUENCE</scope>
    <source>
        <strain evidence="9">IBT 30761</strain>
    </source>
</reference>
<keyword evidence="1 5" id="KW-0238">DNA-binding</keyword>